<evidence type="ECO:0000313" key="3">
    <source>
        <dbReference type="Proteomes" id="UP000664940"/>
    </source>
</evidence>
<comment type="caution">
    <text evidence="2">The sequence shown here is derived from an EMBL/GenBank/DDBJ whole genome shotgun (WGS) entry which is preliminary data.</text>
</comment>
<sequence>MLRASSYVATPRMRGEHLRPVSDPETKGNSGAEVKRTWKIGRRAANLDGKRRAGHYEEGRAVTRTSAAGRGSKEVPRGPSITHFPFSHWLRPHRSSYLLPFRDLARRPSVGFRWCVGPVEIQECRYQTDAPEGLGKKGADGRRVVVLFFTPAAVWQPTPRDAIGL</sequence>
<gene>
    <name evidence="2" type="ORF">HJG60_007982</name>
</gene>
<feature type="region of interest" description="Disordered" evidence="1">
    <location>
        <begin position="1"/>
        <end position="34"/>
    </location>
</feature>
<dbReference type="Proteomes" id="UP000664940">
    <property type="component" value="Unassembled WGS sequence"/>
</dbReference>
<proteinExistence type="predicted"/>
<feature type="compositionally biased region" description="Basic and acidic residues" evidence="1">
    <location>
        <begin position="13"/>
        <end position="26"/>
    </location>
</feature>
<dbReference type="AlphaFoldDB" id="A0A834EVE3"/>
<accession>A0A834EVE3</accession>
<evidence type="ECO:0000256" key="1">
    <source>
        <dbReference type="SAM" id="MobiDB-lite"/>
    </source>
</evidence>
<organism evidence="2 3">
    <name type="scientific">Phyllostomus discolor</name>
    <name type="common">pale spear-nosed bat</name>
    <dbReference type="NCBI Taxonomy" id="89673"/>
    <lineage>
        <taxon>Eukaryota</taxon>
        <taxon>Metazoa</taxon>
        <taxon>Chordata</taxon>
        <taxon>Craniata</taxon>
        <taxon>Vertebrata</taxon>
        <taxon>Euteleostomi</taxon>
        <taxon>Mammalia</taxon>
        <taxon>Eutheria</taxon>
        <taxon>Laurasiatheria</taxon>
        <taxon>Chiroptera</taxon>
        <taxon>Yangochiroptera</taxon>
        <taxon>Phyllostomidae</taxon>
        <taxon>Phyllostominae</taxon>
        <taxon>Phyllostomus</taxon>
    </lineage>
</organism>
<reference evidence="2 3" key="1">
    <citation type="journal article" date="2020" name="Nature">
        <title>Six reference-quality genomes reveal evolution of bat adaptations.</title>
        <authorList>
            <person name="Jebb D."/>
            <person name="Huang Z."/>
            <person name="Pippel M."/>
            <person name="Hughes G.M."/>
            <person name="Lavrichenko K."/>
            <person name="Devanna P."/>
            <person name="Winkler S."/>
            <person name="Jermiin L.S."/>
            <person name="Skirmuntt E.C."/>
            <person name="Katzourakis A."/>
            <person name="Burkitt-Gray L."/>
            <person name="Ray D.A."/>
            <person name="Sullivan K.A.M."/>
            <person name="Roscito J.G."/>
            <person name="Kirilenko B.M."/>
            <person name="Davalos L.M."/>
            <person name="Corthals A.P."/>
            <person name="Power M.L."/>
            <person name="Jones G."/>
            <person name="Ransome R.D."/>
            <person name="Dechmann D.K.N."/>
            <person name="Locatelli A.G."/>
            <person name="Puechmaille S.J."/>
            <person name="Fedrigo O."/>
            <person name="Jarvis E.D."/>
            <person name="Hiller M."/>
            <person name="Vernes S.C."/>
            <person name="Myers E.W."/>
            <person name="Teeling E.C."/>
        </authorList>
    </citation>
    <scope>NUCLEOTIDE SEQUENCE [LARGE SCALE GENOMIC DNA]</scope>
    <source>
        <strain evidence="2">Bat1K_MPI-CBG_1</strain>
    </source>
</reference>
<protein>
    <submittedName>
        <fullName evidence="2">Uncharacterized protein</fullName>
    </submittedName>
</protein>
<evidence type="ECO:0000313" key="2">
    <source>
        <dbReference type="EMBL" id="KAF6131081.1"/>
    </source>
</evidence>
<dbReference type="EMBL" id="JABVXQ010000001">
    <property type="protein sequence ID" value="KAF6131081.1"/>
    <property type="molecule type" value="Genomic_DNA"/>
</dbReference>
<name>A0A834EVE3_9CHIR</name>